<keyword evidence="2" id="KW-1185">Reference proteome</keyword>
<evidence type="ECO:0000313" key="2">
    <source>
        <dbReference type="Proteomes" id="UP001367508"/>
    </source>
</evidence>
<name>A0AAN9LNB3_CANGL</name>
<evidence type="ECO:0000313" key="1">
    <source>
        <dbReference type="EMBL" id="KAK7339076.1"/>
    </source>
</evidence>
<sequence>MSLHQKVLEEKATEAGLKKVSDSSSWEKKVSYFLDVGINQTGEEGRHKPLVLERRKEISAHDGEVSLNTVVIRTIRLNQDCLLATIRFHALNCMIHDCETLSQQIVLPIRVNPIRPGIVEKHGFGNQSLSNYLDIPKSRSMHGNFMDGSGWLDLKPRCSICPLCSQKEKPKKVLLRRAWVGSFNPSMARSHGGLAGDSVTGMWSARDGEKGFYDKMNVWCRRDSNTGTWVNGLSVLEPKGCRGSELPEPVGTIACGYGPTSVLHGRGGYGEPPHEAVRIFPSTYKPPISIFSTQDQPYLDCSNIWEYFYFLRLNLVITPACSHTAHPSYSTIIRVRAKVDETQSRPMPLMRLAISKAVKA</sequence>
<proteinExistence type="predicted"/>
<comment type="caution">
    <text evidence="1">The sequence shown here is derived from an EMBL/GenBank/DDBJ whole genome shotgun (WGS) entry which is preliminary data.</text>
</comment>
<gene>
    <name evidence="1" type="ORF">VNO77_19719</name>
</gene>
<accession>A0AAN9LNB3</accession>
<reference evidence="1 2" key="1">
    <citation type="submission" date="2024-01" db="EMBL/GenBank/DDBJ databases">
        <title>The genomes of 5 underutilized Papilionoideae crops provide insights into root nodulation and disease resistanc.</title>
        <authorList>
            <person name="Jiang F."/>
        </authorList>
    </citation>
    <scope>NUCLEOTIDE SEQUENCE [LARGE SCALE GENOMIC DNA]</scope>
    <source>
        <strain evidence="1">LVBAO_FW01</strain>
        <tissue evidence="1">Leaves</tissue>
    </source>
</reference>
<organism evidence="1 2">
    <name type="scientific">Canavalia gladiata</name>
    <name type="common">Sword bean</name>
    <name type="synonym">Dolichos gladiatus</name>
    <dbReference type="NCBI Taxonomy" id="3824"/>
    <lineage>
        <taxon>Eukaryota</taxon>
        <taxon>Viridiplantae</taxon>
        <taxon>Streptophyta</taxon>
        <taxon>Embryophyta</taxon>
        <taxon>Tracheophyta</taxon>
        <taxon>Spermatophyta</taxon>
        <taxon>Magnoliopsida</taxon>
        <taxon>eudicotyledons</taxon>
        <taxon>Gunneridae</taxon>
        <taxon>Pentapetalae</taxon>
        <taxon>rosids</taxon>
        <taxon>fabids</taxon>
        <taxon>Fabales</taxon>
        <taxon>Fabaceae</taxon>
        <taxon>Papilionoideae</taxon>
        <taxon>50 kb inversion clade</taxon>
        <taxon>NPAAA clade</taxon>
        <taxon>indigoferoid/millettioid clade</taxon>
        <taxon>Phaseoleae</taxon>
        <taxon>Canavalia</taxon>
    </lineage>
</organism>
<dbReference type="AlphaFoldDB" id="A0AAN9LNB3"/>
<dbReference type="EMBL" id="JAYMYQ010000004">
    <property type="protein sequence ID" value="KAK7339076.1"/>
    <property type="molecule type" value="Genomic_DNA"/>
</dbReference>
<protein>
    <submittedName>
        <fullName evidence="1">Uncharacterized protein</fullName>
    </submittedName>
</protein>
<dbReference type="Proteomes" id="UP001367508">
    <property type="component" value="Unassembled WGS sequence"/>
</dbReference>